<dbReference type="AlphaFoldDB" id="A0A9X2NAC6"/>
<name>A0A9X2NAC6_9PSEU</name>
<evidence type="ECO:0000313" key="1">
    <source>
        <dbReference type="EMBL" id="MCR6483470.1"/>
    </source>
</evidence>
<dbReference type="EMBL" id="JAMXQV010000004">
    <property type="protein sequence ID" value="MCR6483470.1"/>
    <property type="molecule type" value="Genomic_DNA"/>
</dbReference>
<keyword evidence="2" id="KW-1185">Reference proteome</keyword>
<reference evidence="1" key="1">
    <citation type="submission" date="2022-06" db="EMBL/GenBank/DDBJ databases">
        <title>Amycolatopsis iheyaensis sp. nov., a new species of the genus Amycolatopsis isolated from soil in Iheya island, Japan.</title>
        <authorList>
            <person name="Ngamcharungchit C."/>
            <person name="Kanto H."/>
            <person name="Take A."/>
            <person name="Intra B."/>
            <person name="Matsumoto A."/>
            <person name="Panbangred W."/>
            <person name="Inahashi Y."/>
        </authorList>
    </citation>
    <scope>NUCLEOTIDE SEQUENCE</scope>
    <source>
        <strain evidence="1">OK19-0408</strain>
    </source>
</reference>
<protein>
    <submittedName>
        <fullName evidence="1">Uncharacterized protein</fullName>
    </submittedName>
</protein>
<evidence type="ECO:0000313" key="2">
    <source>
        <dbReference type="Proteomes" id="UP001144096"/>
    </source>
</evidence>
<comment type="caution">
    <text evidence="1">The sequence shown here is derived from an EMBL/GenBank/DDBJ whole genome shotgun (WGS) entry which is preliminary data.</text>
</comment>
<accession>A0A9X2NAC6</accession>
<gene>
    <name evidence="1" type="ORF">M8542_11650</name>
</gene>
<organism evidence="1 2">
    <name type="scientific">Amycolatopsis iheyensis</name>
    <dbReference type="NCBI Taxonomy" id="2945988"/>
    <lineage>
        <taxon>Bacteria</taxon>
        <taxon>Bacillati</taxon>
        <taxon>Actinomycetota</taxon>
        <taxon>Actinomycetes</taxon>
        <taxon>Pseudonocardiales</taxon>
        <taxon>Pseudonocardiaceae</taxon>
        <taxon>Amycolatopsis</taxon>
    </lineage>
</organism>
<proteinExistence type="predicted"/>
<sequence length="146" mass="16284">MIKFPAFTVTVTREAGVWTAAVVDDLDGVTGAFKEFGDVDAGMRKIVANLTGLPSERFYLRWRYEFDDADATDLVRQYQEADRIAEEVARWREGVRARLIATLNGQLPQRAIADLVGLSHQRVNQIARGAVPEAAEVVRPGRWVPS</sequence>
<dbReference type="Proteomes" id="UP001144096">
    <property type="component" value="Unassembled WGS sequence"/>
</dbReference>
<dbReference type="RefSeq" id="WP_257920087.1">
    <property type="nucleotide sequence ID" value="NZ_JAMXQV010000004.1"/>
</dbReference>